<name>A0A177AB64_9PEZI</name>
<dbReference type="EMBL" id="KV441394">
    <property type="protein sequence ID" value="OAF59386.1"/>
    <property type="molecule type" value="Genomic_DNA"/>
</dbReference>
<feature type="region of interest" description="Disordered" evidence="1">
    <location>
        <begin position="38"/>
        <end position="57"/>
    </location>
</feature>
<evidence type="ECO:0000313" key="2">
    <source>
        <dbReference type="EMBL" id="OAF59386.1"/>
    </source>
</evidence>
<gene>
    <name evidence="2" type="ORF">VC83_04396</name>
</gene>
<reference evidence="2" key="1">
    <citation type="submission" date="2016-03" db="EMBL/GenBank/DDBJ databases">
        <title>Updated assembly of Pseudogymnoascus destructans, the fungus causing white-nose syndrome of bats.</title>
        <authorList>
            <person name="Palmer J.M."/>
            <person name="Drees K.P."/>
            <person name="Foster J.T."/>
            <person name="Lindner D.L."/>
        </authorList>
    </citation>
    <scope>NUCLEOTIDE SEQUENCE [LARGE SCALE GENOMIC DNA]</scope>
    <source>
        <strain evidence="2">20631-21</strain>
    </source>
</reference>
<accession>A0A177AB64</accession>
<protein>
    <submittedName>
        <fullName evidence="2">Uncharacterized protein</fullName>
    </submittedName>
</protein>
<dbReference type="AlphaFoldDB" id="A0A177AB64"/>
<organism evidence="2">
    <name type="scientific">Pseudogymnoascus destructans</name>
    <dbReference type="NCBI Taxonomy" id="655981"/>
    <lineage>
        <taxon>Eukaryota</taxon>
        <taxon>Fungi</taxon>
        <taxon>Dikarya</taxon>
        <taxon>Ascomycota</taxon>
        <taxon>Pezizomycotina</taxon>
        <taxon>Leotiomycetes</taxon>
        <taxon>Thelebolales</taxon>
        <taxon>Thelebolaceae</taxon>
        <taxon>Pseudogymnoascus</taxon>
    </lineage>
</organism>
<proteinExistence type="predicted"/>
<dbReference type="Proteomes" id="UP000077154">
    <property type="component" value="Unassembled WGS sequence"/>
</dbReference>
<dbReference type="RefSeq" id="XP_024324669.1">
    <property type="nucleotide sequence ID" value="XM_024468029.1"/>
</dbReference>
<dbReference type="GeneID" id="36287468"/>
<evidence type="ECO:0000256" key="1">
    <source>
        <dbReference type="SAM" id="MobiDB-lite"/>
    </source>
</evidence>
<sequence length="141" mass="15987">MSFIALPATPQSPLFLETWDDRQIQPISRVSRLWRPGIARSNQSSESPASGDRGAWEQLGSLENWDRQIRPISRVSRLWGPEIARSSQSPESPCSGDRGAWEALDSLERRSLEVWGAFERNGPKTRGREPHTYIGCSRVFH</sequence>
<dbReference type="OrthoDB" id="10546215at2759"/>